<name>A0A061FX14_THECC</name>
<dbReference type="Gramene" id="EOY21412">
    <property type="protein sequence ID" value="EOY21412"/>
    <property type="gene ID" value="TCM_012922"/>
</dbReference>
<dbReference type="EMBL" id="CM001881">
    <property type="protein sequence ID" value="EOY21412.1"/>
    <property type="molecule type" value="Genomic_DNA"/>
</dbReference>
<evidence type="ECO:0000313" key="2">
    <source>
        <dbReference type="Proteomes" id="UP000026915"/>
    </source>
</evidence>
<dbReference type="AlphaFoldDB" id="A0A061FX14"/>
<keyword evidence="2" id="KW-1185">Reference proteome</keyword>
<evidence type="ECO:0000313" key="1">
    <source>
        <dbReference type="EMBL" id="EOY21412.1"/>
    </source>
</evidence>
<proteinExistence type="predicted"/>
<dbReference type="InParanoid" id="A0A061FX14"/>
<organism evidence="1 2">
    <name type="scientific">Theobroma cacao</name>
    <name type="common">Cacao</name>
    <name type="synonym">Cocoa</name>
    <dbReference type="NCBI Taxonomy" id="3641"/>
    <lineage>
        <taxon>Eukaryota</taxon>
        <taxon>Viridiplantae</taxon>
        <taxon>Streptophyta</taxon>
        <taxon>Embryophyta</taxon>
        <taxon>Tracheophyta</taxon>
        <taxon>Spermatophyta</taxon>
        <taxon>Magnoliopsida</taxon>
        <taxon>eudicotyledons</taxon>
        <taxon>Gunneridae</taxon>
        <taxon>Pentapetalae</taxon>
        <taxon>rosids</taxon>
        <taxon>malvids</taxon>
        <taxon>Malvales</taxon>
        <taxon>Malvaceae</taxon>
        <taxon>Byttnerioideae</taxon>
        <taxon>Theobroma</taxon>
    </lineage>
</organism>
<protein>
    <submittedName>
        <fullName evidence="1">Uncharacterized protein</fullName>
    </submittedName>
</protein>
<gene>
    <name evidence="1" type="ORF">TCM_012922</name>
</gene>
<dbReference type="Proteomes" id="UP000026915">
    <property type="component" value="Chromosome 3"/>
</dbReference>
<sequence>MQQWLSFGVKAGNSKVWFFPIVWKSYERRSFLFVQCIQFYQLEVEMGGSCIEQKQQLSKSFTCSSKELRKRLAR</sequence>
<accession>A0A061FX14</accession>
<reference evidence="1 2" key="1">
    <citation type="journal article" date="2013" name="Genome Biol.">
        <title>The genome sequence of the most widely cultivated cacao type and its use to identify candidate genes regulating pod color.</title>
        <authorList>
            <person name="Motamayor J.C."/>
            <person name="Mockaitis K."/>
            <person name="Schmutz J."/>
            <person name="Haiminen N."/>
            <person name="Iii D.L."/>
            <person name="Cornejo O."/>
            <person name="Findley S.D."/>
            <person name="Zheng P."/>
            <person name="Utro F."/>
            <person name="Royaert S."/>
            <person name="Saski C."/>
            <person name="Jenkins J."/>
            <person name="Podicheti R."/>
            <person name="Zhao M."/>
            <person name="Scheffler B.E."/>
            <person name="Stack J.C."/>
            <person name="Feltus F.A."/>
            <person name="Mustiga G.M."/>
            <person name="Amores F."/>
            <person name="Phillips W."/>
            <person name="Marelli J.P."/>
            <person name="May G.D."/>
            <person name="Shapiro H."/>
            <person name="Ma J."/>
            <person name="Bustamante C.D."/>
            <person name="Schnell R.J."/>
            <person name="Main D."/>
            <person name="Gilbert D."/>
            <person name="Parida L."/>
            <person name="Kuhn D.N."/>
        </authorList>
    </citation>
    <scope>NUCLEOTIDE SEQUENCE [LARGE SCALE GENOMIC DNA]</scope>
    <source>
        <strain evidence="2">cv. Matina 1-6</strain>
    </source>
</reference>
<dbReference type="HOGENOM" id="CLU_2692756_0_0_1"/>